<dbReference type="Proteomes" id="UP000694423">
    <property type="component" value="Unplaced"/>
</dbReference>
<dbReference type="PANTHER" id="PTHR21465:SF2">
    <property type="entry name" value="ZINC FINGER PROTEIN 469"/>
    <property type="match status" value="1"/>
</dbReference>
<dbReference type="Gene3D" id="3.30.160.60">
    <property type="entry name" value="Classic Zinc Finger"/>
    <property type="match status" value="2"/>
</dbReference>
<keyword evidence="1" id="KW-0479">Metal-binding</keyword>
<accession>A0A8C4JH02</accession>
<feature type="region of interest" description="Disordered" evidence="2">
    <location>
        <begin position="232"/>
        <end position="262"/>
    </location>
</feature>
<dbReference type="SUPFAM" id="SSF57667">
    <property type="entry name" value="beta-beta-alpha zinc fingers"/>
    <property type="match status" value="2"/>
</dbReference>
<reference evidence="4" key="1">
    <citation type="submission" date="2025-08" db="UniProtKB">
        <authorList>
            <consortium name="Ensembl"/>
        </authorList>
    </citation>
    <scope>IDENTIFICATION</scope>
</reference>
<evidence type="ECO:0000256" key="1">
    <source>
        <dbReference type="PROSITE-ProRule" id="PRU00042"/>
    </source>
</evidence>
<dbReference type="GO" id="GO:0008270">
    <property type="term" value="F:zinc ion binding"/>
    <property type="evidence" value="ECO:0007669"/>
    <property type="project" value="UniProtKB-KW"/>
</dbReference>
<evidence type="ECO:0000313" key="4">
    <source>
        <dbReference type="Ensembl" id="ENSDNVP00000009237.1"/>
    </source>
</evidence>
<keyword evidence="5" id="KW-1185">Reference proteome</keyword>
<dbReference type="PROSITE" id="PS00028">
    <property type="entry name" value="ZINC_FINGER_C2H2_1"/>
    <property type="match status" value="3"/>
</dbReference>
<reference evidence="4" key="2">
    <citation type="submission" date="2025-09" db="UniProtKB">
        <authorList>
            <consortium name="Ensembl"/>
        </authorList>
    </citation>
    <scope>IDENTIFICATION</scope>
</reference>
<dbReference type="InterPro" id="IPR039270">
    <property type="entry name" value="ZNF469"/>
</dbReference>
<feature type="compositionally biased region" description="Basic and acidic residues" evidence="2">
    <location>
        <begin position="178"/>
        <end position="188"/>
    </location>
</feature>
<protein>
    <recommendedName>
        <fullName evidence="3">C2H2-type domain-containing protein</fullName>
    </recommendedName>
</protein>
<feature type="region of interest" description="Disordered" evidence="2">
    <location>
        <begin position="176"/>
        <end position="218"/>
    </location>
</feature>
<feature type="domain" description="C2H2-type" evidence="3">
    <location>
        <begin position="19"/>
        <end position="46"/>
    </location>
</feature>
<feature type="compositionally biased region" description="Pro residues" evidence="2">
    <location>
        <begin position="281"/>
        <end position="292"/>
    </location>
</feature>
<feature type="region of interest" description="Disordered" evidence="2">
    <location>
        <begin position="278"/>
        <end position="325"/>
    </location>
</feature>
<feature type="domain" description="C2H2-type" evidence="3">
    <location>
        <begin position="135"/>
        <end position="157"/>
    </location>
</feature>
<proteinExistence type="predicted"/>
<evidence type="ECO:0000313" key="5">
    <source>
        <dbReference type="Proteomes" id="UP000694423"/>
    </source>
</evidence>
<sequence>MTSHHFTTDVNLKTKDKQYKCKVCFQWFLTLGELDFHKLTHNPSPPPTCYMCVQRKFSSREQLRDHLKEKHAKNKAGLWACGMCLKEISDVWMYNEHLREHATQFARKGQAQKSVMGLPACFGEDNVMHVIKKSFICSMCNYTFSKKEQYDRHMEKHLAGSNKTFKFRGVMRPGIASREGREKVKDEGSLQEGMPPNKKRKVVHRGSSLPHSSPVRLDHTSDLQLIEVATPSPQAPSESYSPIAASEPGAPPPQSSVKTEDLVGDFSDLLAEMEKSQFDALPPPPCLSPSLPPAALCTPPGSGSGVQPQRSGASGALRGLGTMAD</sequence>
<keyword evidence="1" id="KW-0863">Zinc-finger</keyword>
<dbReference type="PANTHER" id="PTHR21465">
    <property type="entry name" value="ZINC FINGER PROTEIN 469"/>
    <property type="match status" value="1"/>
</dbReference>
<organism evidence="4 5">
    <name type="scientific">Dromaius novaehollandiae</name>
    <name type="common">Emu</name>
    <dbReference type="NCBI Taxonomy" id="8790"/>
    <lineage>
        <taxon>Eukaryota</taxon>
        <taxon>Metazoa</taxon>
        <taxon>Chordata</taxon>
        <taxon>Craniata</taxon>
        <taxon>Vertebrata</taxon>
        <taxon>Euteleostomi</taxon>
        <taxon>Archelosauria</taxon>
        <taxon>Archosauria</taxon>
        <taxon>Dinosauria</taxon>
        <taxon>Saurischia</taxon>
        <taxon>Theropoda</taxon>
        <taxon>Coelurosauria</taxon>
        <taxon>Aves</taxon>
        <taxon>Palaeognathae</taxon>
        <taxon>Casuariiformes</taxon>
        <taxon>Dromaiidae</taxon>
        <taxon>Dromaius</taxon>
    </lineage>
</organism>
<evidence type="ECO:0000259" key="3">
    <source>
        <dbReference type="PROSITE" id="PS50157"/>
    </source>
</evidence>
<evidence type="ECO:0000256" key="2">
    <source>
        <dbReference type="SAM" id="MobiDB-lite"/>
    </source>
</evidence>
<dbReference type="Ensembl" id="ENSDNVT00000011114.1">
    <property type="protein sequence ID" value="ENSDNVP00000009237.1"/>
    <property type="gene ID" value="ENSDNVG00000006534.1"/>
</dbReference>
<dbReference type="SMART" id="SM00355">
    <property type="entry name" value="ZnF_C2H2"/>
    <property type="match status" value="4"/>
</dbReference>
<dbReference type="InterPro" id="IPR013087">
    <property type="entry name" value="Znf_C2H2_type"/>
</dbReference>
<dbReference type="AlphaFoldDB" id="A0A8C4JH02"/>
<keyword evidence="1" id="KW-0862">Zinc</keyword>
<dbReference type="InterPro" id="IPR036236">
    <property type="entry name" value="Znf_C2H2_sf"/>
</dbReference>
<name>A0A8C4JH02_DRONO</name>
<dbReference type="PROSITE" id="PS50157">
    <property type="entry name" value="ZINC_FINGER_C2H2_2"/>
    <property type="match status" value="2"/>
</dbReference>